<accession>A0A1G8HC04</accession>
<protein>
    <submittedName>
        <fullName evidence="12">Methyl-accepting chemotaxis sensory transducer with Cache sensor</fullName>
    </submittedName>
</protein>
<evidence type="ECO:0000256" key="1">
    <source>
        <dbReference type="ARBA" id="ARBA00004651"/>
    </source>
</evidence>
<feature type="transmembrane region" description="Helical" evidence="8">
    <location>
        <begin position="276"/>
        <end position="298"/>
    </location>
</feature>
<comment type="similarity">
    <text evidence="6">Belongs to the methyl-accepting chemotaxis (MCP) protein family.</text>
</comment>
<dbReference type="SUPFAM" id="SSF58104">
    <property type="entry name" value="Methyl-accepting chemotaxis protein (MCP) signaling domain"/>
    <property type="match status" value="1"/>
</dbReference>
<evidence type="ECO:0000259" key="10">
    <source>
        <dbReference type="PROSITE" id="PS50111"/>
    </source>
</evidence>
<evidence type="ECO:0000256" key="9">
    <source>
        <dbReference type="SAM" id="SignalP"/>
    </source>
</evidence>
<dbReference type="InterPro" id="IPR033479">
    <property type="entry name" value="dCache_1"/>
</dbReference>
<dbReference type="Gene3D" id="1.10.287.950">
    <property type="entry name" value="Methyl-accepting chemotaxis protein"/>
    <property type="match status" value="1"/>
</dbReference>
<dbReference type="SMART" id="SM00283">
    <property type="entry name" value="MA"/>
    <property type="match status" value="1"/>
</dbReference>
<dbReference type="Gene3D" id="3.30.450.20">
    <property type="entry name" value="PAS domain"/>
    <property type="match status" value="2"/>
</dbReference>
<evidence type="ECO:0000256" key="2">
    <source>
        <dbReference type="ARBA" id="ARBA00022475"/>
    </source>
</evidence>
<dbReference type="InterPro" id="IPR004089">
    <property type="entry name" value="MCPsignal_dom"/>
</dbReference>
<evidence type="ECO:0000256" key="5">
    <source>
        <dbReference type="ARBA" id="ARBA00023136"/>
    </source>
</evidence>
<dbReference type="InterPro" id="IPR004090">
    <property type="entry name" value="Chemotax_Me-accpt_rcpt"/>
</dbReference>
<dbReference type="Pfam" id="PF00672">
    <property type="entry name" value="HAMP"/>
    <property type="match status" value="1"/>
</dbReference>
<dbReference type="GO" id="GO:0006935">
    <property type="term" value="P:chemotaxis"/>
    <property type="evidence" value="ECO:0007669"/>
    <property type="project" value="InterPro"/>
</dbReference>
<evidence type="ECO:0000256" key="8">
    <source>
        <dbReference type="SAM" id="Phobius"/>
    </source>
</evidence>
<dbReference type="InterPro" id="IPR029151">
    <property type="entry name" value="Sensor-like_sf"/>
</dbReference>
<dbReference type="CDD" id="cd06225">
    <property type="entry name" value="HAMP"/>
    <property type="match status" value="1"/>
</dbReference>
<comment type="subcellular location">
    <subcellularLocation>
        <location evidence="1">Cell membrane</location>
        <topology evidence="1">Multi-pass membrane protein</topology>
    </subcellularLocation>
</comment>
<dbReference type="RefSeq" id="WP_090689873.1">
    <property type="nucleotide sequence ID" value="NZ_FNCJ01000016.1"/>
</dbReference>
<keyword evidence="9" id="KW-0732">Signal</keyword>
<dbReference type="PANTHER" id="PTHR43531:SF16">
    <property type="entry name" value="METHYL-ACCEPTING CHEMOTAXIS PROTEIN II"/>
    <property type="match status" value="1"/>
</dbReference>
<gene>
    <name evidence="12" type="ORF">SAMN05216466_11689</name>
</gene>
<evidence type="ECO:0000256" key="6">
    <source>
        <dbReference type="ARBA" id="ARBA00029447"/>
    </source>
</evidence>
<keyword evidence="4 8" id="KW-1133">Transmembrane helix</keyword>
<dbReference type="CDD" id="cd11386">
    <property type="entry name" value="MCP_signal"/>
    <property type="match status" value="1"/>
</dbReference>
<dbReference type="FunFam" id="1.10.287.950:FF:000001">
    <property type="entry name" value="Methyl-accepting chemotaxis sensory transducer"/>
    <property type="match status" value="1"/>
</dbReference>
<keyword evidence="7" id="KW-0807">Transducer</keyword>
<evidence type="ECO:0000259" key="11">
    <source>
        <dbReference type="PROSITE" id="PS50885"/>
    </source>
</evidence>
<dbReference type="GO" id="GO:0007165">
    <property type="term" value="P:signal transduction"/>
    <property type="evidence" value="ECO:0007669"/>
    <property type="project" value="UniProtKB-KW"/>
</dbReference>
<dbReference type="EMBL" id="FNCJ01000016">
    <property type="protein sequence ID" value="SDI04173.1"/>
    <property type="molecule type" value="Genomic_DNA"/>
</dbReference>
<dbReference type="InterPro" id="IPR003660">
    <property type="entry name" value="HAMP_dom"/>
</dbReference>
<evidence type="ECO:0000256" key="4">
    <source>
        <dbReference type="ARBA" id="ARBA00022989"/>
    </source>
</evidence>
<feature type="chain" id="PRO_5011707116" evidence="9">
    <location>
        <begin position="23"/>
        <end position="599"/>
    </location>
</feature>
<evidence type="ECO:0000256" key="7">
    <source>
        <dbReference type="PROSITE-ProRule" id="PRU00284"/>
    </source>
</evidence>
<evidence type="ECO:0000256" key="3">
    <source>
        <dbReference type="ARBA" id="ARBA00022692"/>
    </source>
</evidence>
<dbReference type="Proteomes" id="UP000199706">
    <property type="component" value="Unassembled WGS sequence"/>
</dbReference>
<dbReference type="PROSITE" id="PS50885">
    <property type="entry name" value="HAMP"/>
    <property type="match status" value="1"/>
</dbReference>
<evidence type="ECO:0000313" key="13">
    <source>
        <dbReference type="Proteomes" id="UP000199706"/>
    </source>
</evidence>
<dbReference type="PROSITE" id="PS50111">
    <property type="entry name" value="CHEMOTAXIS_TRANSDUC_2"/>
    <property type="match status" value="1"/>
</dbReference>
<name>A0A1G8HC04_9BURK</name>
<keyword evidence="3 8" id="KW-0812">Transmembrane</keyword>
<dbReference type="PANTHER" id="PTHR43531">
    <property type="entry name" value="PROTEIN ICFG"/>
    <property type="match status" value="1"/>
</dbReference>
<sequence>MFSSIRARIVALCVAIVVVALAANAVLNYVVANGYNADSIDNSLTAVESGHVAGINEWVAANSLMINSLQDAVLQPDPTAALKLMASAGNFTNVYVGYADKTAKFSDPTGIPPDYDPTGRPWYKQAVAAGKPVVTPPYVDAGTGHLVVAFASPVIRDGAVKGVVSGDLAMDSVIANVKAIHPTPSSFGMLVNSSGLIVAHPDAKLTLKPVTDLIPDLSADKLAALATADHPLQVDVGGSAKLLRAQPIAGTDWIAIVALDKAEATAGMRSLLTTSIIALIVIAGIAAAVVAAVTAVSFQRLSKVRDAMDAIGTGEGDLTQRLPAIGEDEVAQIARSFNTFIDKLSRVMRQIREASESVRVAANEIAAGNVDLSGRTESAAASLQQTAASMEEITATVGQSASAARQADDTAVSASRVASRGGVVISEVITTMGEIENASVKIADIIGVIDGIAFQTNILALNAAVEAARAGEQGRGFAVVAGEVRSLAQRSAQAAKEIKGLIESTVASVASGSSQVRHAGETMTEIVNNVSNVTTIISEITQAANEQTRGIQEVNRAVNQLDEMVQQNAALVEQSTAAAAALQSQAVNLAEAVTQFRLD</sequence>
<organism evidence="12 13">
    <name type="scientific">Paraburkholderia phenazinium</name>
    <dbReference type="NCBI Taxonomy" id="60549"/>
    <lineage>
        <taxon>Bacteria</taxon>
        <taxon>Pseudomonadati</taxon>
        <taxon>Pseudomonadota</taxon>
        <taxon>Betaproteobacteria</taxon>
        <taxon>Burkholderiales</taxon>
        <taxon>Burkholderiaceae</taxon>
        <taxon>Paraburkholderia</taxon>
    </lineage>
</organism>
<proteinExistence type="inferred from homology"/>
<dbReference type="CDD" id="cd12913">
    <property type="entry name" value="PDC1_MCP_like"/>
    <property type="match status" value="1"/>
</dbReference>
<dbReference type="Pfam" id="PF02743">
    <property type="entry name" value="dCache_1"/>
    <property type="match status" value="1"/>
</dbReference>
<dbReference type="CDD" id="cd12912">
    <property type="entry name" value="PDC2_MCP_like"/>
    <property type="match status" value="1"/>
</dbReference>
<reference evidence="12 13" key="1">
    <citation type="submission" date="2016-10" db="EMBL/GenBank/DDBJ databases">
        <authorList>
            <person name="de Groot N.N."/>
        </authorList>
    </citation>
    <scope>NUCLEOTIDE SEQUENCE [LARGE SCALE GENOMIC DNA]</scope>
    <source>
        <strain evidence="12 13">LMG 2247</strain>
    </source>
</reference>
<dbReference type="SUPFAM" id="SSF103190">
    <property type="entry name" value="Sensory domain-like"/>
    <property type="match status" value="1"/>
</dbReference>
<dbReference type="OrthoDB" id="2489132at2"/>
<feature type="domain" description="HAMP" evidence="11">
    <location>
        <begin position="295"/>
        <end position="349"/>
    </location>
</feature>
<dbReference type="PRINTS" id="PR00260">
    <property type="entry name" value="CHEMTRNSDUCR"/>
</dbReference>
<feature type="domain" description="Methyl-accepting transducer" evidence="10">
    <location>
        <begin position="354"/>
        <end position="583"/>
    </location>
</feature>
<keyword evidence="2" id="KW-1003">Cell membrane</keyword>
<dbReference type="Pfam" id="PF00015">
    <property type="entry name" value="MCPsignal"/>
    <property type="match status" value="1"/>
</dbReference>
<dbReference type="GO" id="GO:0005886">
    <property type="term" value="C:plasma membrane"/>
    <property type="evidence" value="ECO:0007669"/>
    <property type="project" value="UniProtKB-SubCell"/>
</dbReference>
<dbReference type="GO" id="GO:0004888">
    <property type="term" value="F:transmembrane signaling receptor activity"/>
    <property type="evidence" value="ECO:0007669"/>
    <property type="project" value="InterPro"/>
</dbReference>
<evidence type="ECO:0000313" key="12">
    <source>
        <dbReference type="EMBL" id="SDI04173.1"/>
    </source>
</evidence>
<feature type="signal peptide" evidence="9">
    <location>
        <begin position="1"/>
        <end position="22"/>
    </location>
</feature>
<dbReference type="AlphaFoldDB" id="A0A1G8HC04"/>
<keyword evidence="5 8" id="KW-0472">Membrane</keyword>
<dbReference type="SMART" id="SM00304">
    <property type="entry name" value="HAMP"/>
    <property type="match status" value="1"/>
</dbReference>
<dbReference type="InterPro" id="IPR051310">
    <property type="entry name" value="MCP_chemotaxis"/>
</dbReference>